<feature type="chain" id="PRO_5045054668" description="Lipoprotein" evidence="1">
    <location>
        <begin position="25"/>
        <end position="195"/>
    </location>
</feature>
<keyword evidence="1" id="KW-0732">Signal</keyword>
<comment type="caution">
    <text evidence="2">The sequence shown here is derived from an EMBL/GenBank/DDBJ whole genome shotgun (WGS) entry which is preliminary data.</text>
</comment>
<sequence>MPSTEFYRAALVSAMLLSSPALLPAIDQGALAAEAPAAAEKNPPGDIPDNQVFISYVSPLGFSLKVPEGWARTDLANGASFIDKLDGVIVKQSDMANAPTAEGIRKDYIPGLEKEARTVSIGSVKAVKLPAGNAIRINYTSNSEPNAVTNKQVRLENQRFLFFRNGKLVALELYAPLGADNADQWKLMSESFQWH</sequence>
<gene>
    <name evidence="2" type="ORF">PY649_08345</name>
</gene>
<evidence type="ECO:0000313" key="3">
    <source>
        <dbReference type="Proteomes" id="UP001172645"/>
    </source>
</evidence>
<organism evidence="2 3">
    <name type="scientific">Rhizobium mayense</name>
    <dbReference type="NCBI Taxonomy" id="1312184"/>
    <lineage>
        <taxon>Bacteria</taxon>
        <taxon>Pseudomonadati</taxon>
        <taxon>Pseudomonadota</taxon>
        <taxon>Alphaproteobacteria</taxon>
        <taxon>Hyphomicrobiales</taxon>
        <taxon>Rhizobiaceae</taxon>
        <taxon>Rhizobium/Agrobacterium group</taxon>
        <taxon>Rhizobium</taxon>
    </lineage>
</organism>
<keyword evidence="3" id="KW-1185">Reference proteome</keyword>
<reference evidence="2" key="1">
    <citation type="submission" date="2023-06" db="EMBL/GenBank/DDBJ databases">
        <title>Phylogenetic Diversity of Rhizobium strains.</title>
        <authorList>
            <person name="Moura F.T."/>
            <person name="Helene L.C.F."/>
            <person name="Hungria M."/>
        </authorList>
    </citation>
    <scope>NUCLEOTIDE SEQUENCE</scope>
    <source>
        <strain evidence="2">CCGE526</strain>
    </source>
</reference>
<feature type="signal peptide" evidence="1">
    <location>
        <begin position="1"/>
        <end position="24"/>
    </location>
</feature>
<accession>A0ABT7JVE5</accession>
<protein>
    <recommendedName>
        <fullName evidence="4">Lipoprotein</fullName>
    </recommendedName>
</protein>
<evidence type="ECO:0000256" key="1">
    <source>
        <dbReference type="SAM" id="SignalP"/>
    </source>
</evidence>
<evidence type="ECO:0008006" key="4">
    <source>
        <dbReference type="Google" id="ProtNLM"/>
    </source>
</evidence>
<evidence type="ECO:0000313" key="2">
    <source>
        <dbReference type="EMBL" id="MDL2398899.1"/>
    </source>
</evidence>
<dbReference type="RefSeq" id="WP_285867790.1">
    <property type="nucleotide sequence ID" value="NZ_JARFYM010000004.1"/>
</dbReference>
<name>A0ABT7JVE5_9HYPH</name>
<dbReference type="EMBL" id="JARFYM010000004">
    <property type="protein sequence ID" value="MDL2398899.1"/>
    <property type="molecule type" value="Genomic_DNA"/>
</dbReference>
<proteinExistence type="predicted"/>
<dbReference type="Proteomes" id="UP001172645">
    <property type="component" value="Unassembled WGS sequence"/>
</dbReference>